<keyword evidence="4" id="KW-1185">Reference proteome</keyword>
<feature type="compositionally biased region" description="Polar residues" evidence="1">
    <location>
        <begin position="354"/>
        <end position="373"/>
    </location>
</feature>
<evidence type="ECO:0000313" key="3">
    <source>
        <dbReference type="EMBL" id="GLB36957.1"/>
    </source>
</evidence>
<feature type="compositionally biased region" description="Acidic residues" evidence="1">
    <location>
        <begin position="1022"/>
        <end position="1039"/>
    </location>
</feature>
<feature type="compositionally biased region" description="Low complexity" evidence="1">
    <location>
        <begin position="655"/>
        <end position="675"/>
    </location>
</feature>
<dbReference type="PROSITE" id="PS50238">
    <property type="entry name" value="RHOGAP"/>
    <property type="match status" value="1"/>
</dbReference>
<dbReference type="GO" id="GO:0031267">
    <property type="term" value="F:small GTPase binding"/>
    <property type="evidence" value="ECO:0007669"/>
    <property type="project" value="InterPro"/>
</dbReference>
<organism evidence="3 4">
    <name type="scientific">Lyophyllum shimeji</name>
    <name type="common">Hon-shimeji</name>
    <name type="synonym">Tricholoma shimeji</name>
    <dbReference type="NCBI Taxonomy" id="47721"/>
    <lineage>
        <taxon>Eukaryota</taxon>
        <taxon>Fungi</taxon>
        <taxon>Dikarya</taxon>
        <taxon>Basidiomycota</taxon>
        <taxon>Agaricomycotina</taxon>
        <taxon>Agaricomycetes</taxon>
        <taxon>Agaricomycetidae</taxon>
        <taxon>Agaricales</taxon>
        <taxon>Tricholomatineae</taxon>
        <taxon>Lyophyllaceae</taxon>
        <taxon>Lyophyllum</taxon>
    </lineage>
</organism>
<feature type="region of interest" description="Disordered" evidence="1">
    <location>
        <begin position="557"/>
        <end position="675"/>
    </location>
</feature>
<reference evidence="3" key="1">
    <citation type="submission" date="2022-07" db="EMBL/GenBank/DDBJ databases">
        <title>The genome of Lyophyllum shimeji provides insight into the initial evolution of ectomycorrhizal fungal genome.</title>
        <authorList>
            <person name="Kobayashi Y."/>
            <person name="Shibata T."/>
            <person name="Hirakawa H."/>
            <person name="Shigenobu S."/>
            <person name="Nishiyama T."/>
            <person name="Yamada A."/>
            <person name="Hasebe M."/>
            <person name="Kawaguchi M."/>
        </authorList>
    </citation>
    <scope>NUCLEOTIDE SEQUENCE</scope>
    <source>
        <strain evidence="3">AT787</strain>
    </source>
</reference>
<feature type="region of interest" description="Disordered" evidence="1">
    <location>
        <begin position="1298"/>
        <end position="1330"/>
    </location>
</feature>
<gene>
    <name evidence="3" type="ORF">LshimejAT787_0400080</name>
</gene>
<feature type="region of interest" description="Disordered" evidence="1">
    <location>
        <begin position="729"/>
        <end position="762"/>
    </location>
</feature>
<evidence type="ECO:0000259" key="2">
    <source>
        <dbReference type="PROSITE" id="PS50238"/>
    </source>
</evidence>
<feature type="compositionally biased region" description="Low complexity" evidence="1">
    <location>
        <begin position="1436"/>
        <end position="1450"/>
    </location>
</feature>
<dbReference type="SMART" id="SM00324">
    <property type="entry name" value="RhoGAP"/>
    <property type="match status" value="1"/>
</dbReference>
<feature type="compositionally biased region" description="Low complexity" evidence="1">
    <location>
        <begin position="471"/>
        <end position="496"/>
    </location>
</feature>
<feature type="region of interest" description="Disordered" evidence="1">
    <location>
        <begin position="1415"/>
        <end position="1457"/>
    </location>
</feature>
<feature type="compositionally biased region" description="Polar residues" evidence="1">
    <location>
        <begin position="528"/>
        <end position="538"/>
    </location>
</feature>
<feature type="compositionally biased region" description="Low complexity" evidence="1">
    <location>
        <begin position="201"/>
        <end position="211"/>
    </location>
</feature>
<proteinExistence type="predicted"/>
<evidence type="ECO:0000313" key="4">
    <source>
        <dbReference type="Proteomes" id="UP001063166"/>
    </source>
</evidence>
<feature type="compositionally biased region" description="Polar residues" evidence="1">
    <location>
        <begin position="34"/>
        <end position="64"/>
    </location>
</feature>
<feature type="compositionally biased region" description="Basic and acidic residues" evidence="1">
    <location>
        <begin position="238"/>
        <end position="280"/>
    </location>
</feature>
<dbReference type="InterPro" id="IPR018247">
    <property type="entry name" value="EF_Hand_1_Ca_BS"/>
</dbReference>
<dbReference type="Gene3D" id="1.10.555.10">
    <property type="entry name" value="Rho GTPase activation protein"/>
    <property type="match status" value="1"/>
</dbReference>
<feature type="compositionally biased region" description="Basic residues" evidence="1">
    <location>
        <begin position="643"/>
        <end position="653"/>
    </location>
</feature>
<dbReference type="GO" id="GO:0007264">
    <property type="term" value="P:small GTPase-mediated signal transduction"/>
    <property type="evidence" value="ECO:0007669"/>
    <property type="project" value="InterPro"/>
</dbReference>
<dbReference type="InterPro" id="IPR008936">
    <property type="entry name" value="Rho_GTPase_activation_prot"/>
</dbReference>
<protein>
    <submittedName>
        <fullName evidence="3">GTPase-activator protein for Rho-like GTPases</fullName>
    </submittedName>
</protein>
<name>A0A9P3UL25_LYOSH</name>
<feature type="region of interest" description="Disordered" evidence="1">
    <location>
        <begin position="1019"/>
        <end position="1190"/>
    </location>
</feature>
<feature type="compositionally biased region" description="Basic residues" evidence="1">
    <location>
        <begin position="1420"/>
        <end position="1434"/>
    </location>
</feature>
<feature type="compositionally biased region" description="Basic and acidic residues" evidence="1">
    <location>
        <begin position="1063"/>
        <end position="1076"/>
    </location>
</feature>
<feature type="compositionally biased region" description="Basic and acidic residues" evidence="1">
    <location>
        <begin position="1116"/>
        <end position="1131"/>
    </location>
</feature>
<dbReference type="OrthoDB" id="185175at2759"/>
<sequence length="1486" mass="156287">MSPGSEHSAASRLAGGPLWPSSSSGSRAPASSSNISHAQPVVDTSTIPRSSSLPLTAMGQTFGKSNTAAPAGPPPSPSTTQRGLTAAMAGGLRRAFIGRRKKSEDASKMMDRSISGDEATTSAKDYRQHRIQASASSSSSPAQLASQVVKVGSPNKSAKSPLQQQLPPPPPPPKPTSVPTPQSRTPPRPEPLKGTNDHRSSIIPMSPSISSAVNYMRKGEAGSGGRNSQEPETADNGVKAREEVKEEAKDKEKEAEQAADGDKGGAVDKGEMKESWRKSDSTIGHHTIRPGSRPSRPVSMAESLQSNYTIVPTSKRQSALITDADFGMPEEDDSDSSVEHNSKDAALSTDLARTPTTDSDTFPTADSRASPTSAAKVRNRRSMSLNIPTYGVPTKPQLPPTPSSASAATLTHSVSAYPAPPSMSPSHSRDAPPSLRTPANANGYIAPSVTGGSQSTGSDIHGRLAVWAAAPTQTRSTSSPTTTQQPPRSTPNNPYTTFPPPPEPLPSPKPMSRAERSLPALPPHAQGSPRQPTISMTSGLGLAKRAVEKMHIGLGRAWGIGSSSSTGHSHSNSTSGYSSSSSGHSYTNYTGSTPPSSYGAPKQHSHKQDSKHGHGHSSSASSGFNELVRTSSNHSQASGPNFLHKKHRLRHNPHATSVSSTASVSTSASASDSDALAQEVMGPTLGKRLRGPLRKGGGGGVVFGRDLKSVVRDTGVGVGKPRAWGGRWRNWDGGEEGEEGRGAAVDADAEGSEGVDRRTRKGSVRRGQLKALEERKLPALVVRCAQHLLIWGVQEEGLFRVSGRPSHVSKLRAEFDSGADFDMTGCSPGDLDPHAVASVFKAFLRELPEPILTKSLLPYFEAAMSQESTANASNDADSGNRPRSNSRGPGLPSDPRNANGLPALRSPPSLSTLAMPTFAGLRPPSKALLTAFRALLAQLPEENRDLIRTVAELIKATAKESRETKMPLSNLLLVFCPSLNMNPPLLRLLCEAEGIWEEPAAPQVVPAIEDRVLDIRRSAGAEDGEEFEDARDGTEDDGERESMQSESVGRTSEDVPSSVEYHASTEDVAHGAPRIEAEEDASSSMSRPSRQDAHARKTSLASSSLMDDESSFLSTSEDHENLSRSYLDAHSRSVSPPLLTSSAESLDTPSTSSHHASIARDDGFKQQGASSPVIVKPSPMGSSPGALRRPVISSPVLVSGPVQFPSTAFENQNPSPNKLEKRRSIPVLSLPNLSASQTSLLTGSDSPTMSLAARAKRLKKPSLHILFQKKSSSSLSSPRVASSPASIRPVISSPYLQAPPSASESSISTPLSAVTAPQSSTSTLPPKLDTAIDNSSLRIGVGLGIEVLETPATPPEEGEQTANASDGSQLLPKSAASVAQLPAASASVGSLIARGPSPTPIADRFHRAASPAPSLALKFDHRRHRPASHLRHNPTSRSRAFSASSNASSNHLGLLDDEESEDWTKSVLLAADVDGGWAIEQPAPQA</sequence>
<dbReference type="EMBL" id="BRPK01000004">
    <property type="protein sequence ID" value="GLB36957.1"/>
    <property type="molecule type" value="Genomic_DNA"/>
</dbReference>
<dbReference type="PANTHER" id="PTHR12783:SF5">
    <property type="entry name" value="RALA-BINDING PROTEIN 1"/>
    <property type="match status" value="1"/>
</dbReference>
<evidence type="ECO:0000256" key="1">
    <source>
        <dbReference type="SAM" id="MobiDB-lite"/>
    </source>
</evidence>
<feature type="compositionally biased region" description="Polar residues" evidence="1">
    <location>
        <begin position="868"/>
        <end position="887"/>
    </location>
</feature>
<dbReference type="InterPro" id="IPR000198">
    <property type="entry name" value="RhoGAP_dom"/>
</dbReference>
<feature type="compositionally biased region" description="Polar residues" evidence="1">
    <location>
        <begin position="1132"/>
        <end position="1155"/>
    </location>
</feature>
<feature type="region of interest" description="Disordered" evidence="1">
    <location>
        <begin position="868"/>
        <end position="906"/>
    </location>
</feature>
<dbReference type="GO" id="GO:0005096">
    <property type="term" value="F:GTPase activator activity"/>
    <property type="evidence" value="ECO:0007669"/>
    <property type="project" value="InterPro"/>
</dbReference>
<feature type="compositionally biased region" description="Polar residues" evidence="1">
    <location>
        <begin position="1300"/>
        <end position="1324"/>
    </location>
</feature>
<dbReference type="CDD" id="cd00159">
    <property type="entry name" value="RhoGAP"/>
    <property type="match status" value="1"/>
</dbReference>
<feature type="compositionally biased region" description="Polar residues" evidence="1">
    <location>
        <begin position="1099"/>
        <end position="1115"/>
    </location>
</feature>
<accession>A0A9P3UL25</accession>
<dbReference type="Pfam" id="PF00620">
    <property type="entry name" value="RhoGAP"/>
    <property type="match status" value="2"/>
</dbReference>
<feature type="compositionally biased region" description="Low complexity" evidence="1">
    <location>
        <begin position="132"/>
        <end position="147"/>
    </location>
</feature>
<feature type="compositionally biased region" description="Polar residues" evidence="1">
    <location>
        <begin position="302"/>
        <end position="320"/>
    </location>
</feature>
<feature type="compositionally biased region" description="Low complexity" evidence="1">
    <location>
        <begin position="561"/>
        <end position="593"/>
    </location>
</feature>
<feature type="domain" description="Rho-GAP" evidence="2">
    <location>
        <begin position="767"/>
        <end position="1016"/>
    </location>
</feature>
<feature type="region of interest" description="Disordered" evidence="1">
    <location>
        <begin position="1"/>
        <end position="542"/>
    </location>
</feature>
<feature type="compositionally biased region" description="Low complexity" evidence="1">
    <location>
        <begin position="14"/>
        <end position="33"/>
    </location>
</feature>
<feature type="compositionally biased region" description="Basic and acidic residues" evidence="1">
    <location>
        <begin position="102"/>
        <end position="115"/>
    </location>
</feature>
<dbReference type="PROSITE" id="PS00018">
    <property type="entry name" value="EF_HAND_1"/>
    <property type="match status" value="1"/>
</dbReference>
<comment type="caution">
    <text evidence="3">The sequence shown here is derived from an EMBL/GenBank/DDBJ whole genome shotgun (WGS) entry which is preliminary data.</text>
</comment>
<feature type="compositionally biased region" description="Pro residues" evidence="1">
    <location>
        <begin position="166"/>
        <end position="189"/>
    </location>
</feature>
<dbReference type="InterPro" id="IPR039767">
    <property type="entry name" value="RALBP1"/>
</dbReference>
<dbReference type="Proteomes" id="UP001063166">
    <property type="component" value="Unassembled WGS sequence"/>
</dbReference>
<feature type="compositionally biased region" description="Polar residues" evidence="1">
    <location>
        <begin position="628"/>
        <end position="639"/>
    </location>
</feature>
<dbReference type="PANTHER" id="PTHR12783">
    <property type="entry name" value="RALA BINDING PROTEIN 1 RALBP1"/>
    <property type="match status" value="1"/>
</dbReference>
<feature type="compositionally biased region" description="Polar residues" evidence="1">
    <location>
        <begin position="403"/>
        <end position="412"/>
    </location>
</feature>
<dbReference type="SUPFAM" id="SSF48350">
    <property type="entry name" value="GTPase activation domain, GAP"/>
    <property type="match status" value="1"/>
</dbReference>
<feature type="compositionally biased region" description="Pro residues" evidence="1">
    <location>
        <begin position="497"/>
        <end position="509"/>
    </location>
</feature>